<evidence type="ECO:0000313" key="1">
    <source>
        <dbReference type="EMBL" id="KMM33572.1"/>
    </source>
</evidence>
<dbReference type="AlphaFoldDB" id="A0A0J6FGE7"/>
<proteinExistence type="predicted"/>
<name>A0A0J6FGE7_9BACT</name>
<dbReference type="PATRIC" id="fig|328812.4.peg.2935"/>
<accession>A0A0J6FGE7</accession>
<organism evidence="1 2">
    <name type="scientific">Parabacteroides goldsteinii</name>
    <dbReference type="NCBI Taxonomy" id="328812"/>
    <lineage>
        <taxon>Bacteria</taxon>
        <taxon>Pseudomonadati</taxon>
        <taxon>Bacteroidota</taxon>
        <taxon>Bacteroidia</taxon>
        <taxon>Bacteroidales</taxon>
        <taxon>Tannerellaceae</taxon>
        <taxon>Parabacteroides</taxon>
    </lineage>
</organism>
<dbReference type="EMBL" id="LFJV01000033">
    <property type="protein sequence ID" value="KMM33572.1"/>
    <property type="molecule type" value="Genomic_DNA"/>
</dbReference>
<evidence type="ECO:0000313" key="2">
    <source>
        <dbReference type="Proteomes" id="UP000036166"/>
    </source>
</evidence>
<comment type="caution">
    <text evidence="1">The sequence shown here is derived from an EMBL/GenBank/DDBJ whole genome shotgun (WGS) entry which is preliminary data.</text>
</comment>
<gene>
    <name evidence="1" type="ORF">ACM15_11150</name>
</gene>
<sequence>MQLTQEQQTKLMQVLKVSQICPNCGSSATQSVHPDEYQLVSNNRTPDSLVIGGPFSFMPLVAVICPDCGHVRLFNLSILGVVNS</sequence>
<protein>
    <submittedName>
        <fullName evidence="1">Uncharacterized protein</fullName>
    </submittedName>
</protein>
<dbReference type="Proteomes" id="UP000036166">
    <property type="component" value="Unassembled WGS sequence"/>
</dbReference>
<dbReference type="RefSeq" id="WP_048315491.1">
    <property type="nucleotide sequence ID" value="NZ_LFJV01000033.1"/>
</dbReference>
<reference evidence="1 2" key="1">
    <citation type="submission" date="2015-06" db="EMBL/GenBank/DDBJ databases">
        <title>Draft Genome Sequence of Parabacteroides goldsteinii with Putative Novel Metallo-Beta-Lactamases Isolated from a Blood Culture from a Human Patient.</title>
        <authorList>
            <person name="Krogh T.J."/>
            <person name="Agergaard C.N."/>
            <person name="Moller-Jensen J."/>
            <person name="Justesen U.S."/>
        </authorList>
    </citation>
    <scope>NUCLEOTIDE SEQUENCE [LARGE SCALE GENOMIC DNA]</scope>
    <source>
        <strain evidence="1 2">910340</strain>
    </source>
</reference>